<reference evidence="1" key="1">
    <citation type="journal article" date="2020" name="Nature">
        <title>Giant virus diversity and host interactions through global metagenomics.</title>
        <authorList>
            <person name="Schulz F."/>
            <person name="Roux S."/>
            <person name="Paez-Espino D."/>
            <person name="Jungbluth S."/>
            <person name="Walsh D.A."/>
            <person name="Denef V.J."/>
            <person name="McMahon K.D."/>
            <person name="Konstantinidis K.T."/>
            <person name="Eloe-Fadrosh E.A."/>
            <person name="Kyrpides N.C."/>
            <person name="Woyke T."/>
        </authorList>
    </citation>
    <scope>NUCLEOTIDE SEQUENCE</scope>
    <source>
        <strain evidence="1">GVMAG-S-3300012000-57</strain>
    </source>
</reference>
<accession>A0A6C0KJ88</accession>
<dbReference type="EMBL" id="MN740900">
    <property type="protein sequence ID" value="QHU17236.1"/>
    <property type="molecule type" value="Genomic_DNA"/>
</dbReference>
<dbReference type="Gene3D" id="3.30.40.220">
    <property type="match status" value="2"/>
</dbReference>
<dbReference type="AlphaFoldDB" id="A0A6C0KJ88"/>
<organism evidence="1">
    <name type="scientific">viral metagenome</name>
    <dbReference type="NCBI Taxonomy" id="1070528"/>
    <lineage>
        <taxon>unclassified sequences</taxon>
        <taxon>metagenomes</taxon>
        <taxon>organismal metagenomes</taxon>
    </lineage>
</organism>
<protein>
    <submittedName>
        <fullName evidence="1">Uncharacterized protein</fullName>
    </submittedName>
</protein>
<evidence type="ECO:0000313" key="1">
    <source>
        <dbReference type="EMBL" id="QHU17236.1"/>
    </source>
</evidence>
<name>A0A6C0KJ88_9ZZZZ</name>
<sequence length="441" mass="51793">MKCLAKDRHNDNCRNHIIQDSRFCKYHQYMNAYDDTMLSKLELCSSCRKMYYFEGSAKICEKCTNRSIINRQKARENKILCIKSGCTFKRSVENVYCGKHQLCVFQDETHNMNMKTCFNVIRGCRSQLAMDYPYSKCEICLADERNKDNAMRNEVKKLNETNPSDDMKYCNTCCKNLPFEFFIGCKNKITKTCEKCRENNHTQDLLRDKEHRNELTRNSIKEKYRCYIKDCPKRKLIFSLSYDEFVSITQTPCYYCGILQTRGFNGIDRIDSKKGYILENCVSCCQMCNYMKGSIGYSIFISRIEHILTYQQRIAGNLHPECFANHIRGSYNNYKHGAAYRNLEFALSNEEYESIADEPCYICGKQNNGLHQNGIDRFDNSQGYIMTNVKACCGECNFMKSDYEFDKMIDKCELIYQTHENSRHIVSENTCCNYIAKRRNI</sequence>
<proteinExistence type="predicted"/>